<accession>B2ZYG1</accession>
<dbReference type="Proteomes" id="UP000001034">
    <property type="component" value="Segment"/>
</dbReference>
<dbReference type="EMBL" id="AB366653">
    <property type="protein sequence ID" value="BAG41760.1"/>
    <property type="molecule type" value="Genomic_DNA"/>
</dbReference>
<organism evidence="1 2">
    <name type="scientific">Ralstonia phage phiRSL1</name>
    <dbReference type="NCBI Taxonomy" id="1980924"/>
    <lineage>
        <taxon>Viruses</taxon>
        <taxon>Duplodnaviria</taxon>
        <taxon>Heunggongvirae</taxon>
        <taxon>Uroviricota</taxon>
        <taxon>Caudoviricetes</taxon>
        <taxon>Mieseafarmvirus</taxon>
        <taxon>Mieseafarmvirus RSL1</taxon>
    </lineage>
</organism>
<proteinExistence type="predicted"/>
<dbReference type="KEGG" id="vg:6369784"/>
<evidence type="ECO:0000313" key="1">
    <source>
        <dbReference type="EMBL" id="BAG41760.1"/>
    </source>
</evidence>
<name>B2ZYG1_9CAUD</name>
<evidence type="ECO:0000313" key="2">
    <source>
        <dbReference type="Proteomes" id="UP000001034"/>
    </source>
</evidence>
<reference evidence="1 2" key="1">
    <citation type="journal article" date="2010" name="Virology">
        <title>A jumbo phage infecting the phytopathogen Ralstonia solanacearum defines a new lineage of the Myoviridae family.</title>
        <authorList>
            <person name="Yamada T."/>
            <person name="Satoh S."/>
            <person name="Ishikawa H."/>
            <person name="Fujiwara A."/>
            <person name="Kawasaki T."/>
            <person name="Fujie M."/>
            <person name="Ogata H."/>
        </authorList>
    </citation>
    <scope>NUCLEOTIDE SEQUENCE [LARGE SCALE GENOMIC DNA]</scope>
</reference>
<dbReference type="GeneID" id="6369784"/>
<keyword evidence="2" id="KW-1185">Reference proteome</keyword>
<sequence>MTVATIDDIVPGALLYEAVTPNNMEGAWIETYCVIAPPHTMQLSTGPALFFETYVKTSGNSCDLVARTSYR</sequence>
<protein>
    <submittedName>
        <fullName evidence="1">Uncharacterized protein</fullName>
    </submittedName>
</protein>
<dbReference type="RefSeq" id="YP_001950190.1">
    <property type="nucleotide sequence ID" value="NC_010811.2"/>
</dbReference>